<feature type="compositionally biased region" description="Pro residues" evidence="1">
    <location>
        <begin position="61"/>
        <end position="72"/>
    </location>
</feature>
<protein>
    <submittedName>
        <fullName evidence="2">Uncharacterized protein</fullName>
    </submittedName>
</protein>
<accession>A0AAV7R4P2</accession>
<keyword evidence="3" id="KW-1185">Reference proteome</keyword>
<proteinExistence type="predicted"/>
<feature type="compositionally biased region" description="Low complexity" evidence="1">
    <location>
        <begin position="33"/>
        <end position="54"/>
    </location>
</feature>
<sequence length="112" mass="11968">MQARPHRASQDSAWFPQSASGLGRCQGGRPNRGARPQAQQPPTTGPAALRSSGLSRRRDPPAVPGAAPPLLRPRPDTVRHLAAGALFTRRLDCSARLHTGGNPRSLWVLVVL</sequence>
<evidence type="ECO:0000256" key="1">
    <source>
        <dbReference type="SAM" id="MobiDB-lite"/>
    </source>
</evidence>
<evidence type="ECO:0000313" key="2">
    <source>
        <dbReference type="EMBL" id="KAJ1146179.1"/>
    </source>
</evidence>
<name>A0AAV7R4P2_PLEWA</name>
<dbReference type="AlphaFoldDB" id="A0AAV7R4P2"/>
<reference evidence="2" key="1">
    <citation type="journal article" date="2022" name="bioRxiv">
        <title>Sequencing and chromosome-scale assembly of the giantPleurodeles waltlgenome.</title>
        <authorList>
            <person name="Brown T."/>
            <person name="Elewa A."/>
            <person name="Iarovenko S."/>
            <person name="Subramanian E."/>
            <person name="Araus A.J."/>
            <person name="Petzold A."/>
            <person name="Susuki M."/>
            <person name="Suzuki K.-i.T."/>
            <person name="Hayashi T."/>
            <person name="Toyoda A."/>
            <person name="Oliveira C."/>
            <person name="Osipova E."/>
            <person name="Leigh N.D."/>
            <person name="Simon A."/>
            <person name="Yun M.H."/>
        </authorList>
    </citation>
    <scope>NUCLEOTIDE SEQUENCE</scope>
    <source>
        <strain evidence="2">20211129_DDA</strain>
        <tissue evidence="2">Liver</tissue>
    </source>
</reference>
<feature type="region of interest" description="Disordered" evidence="1">
    <location>
        <begin position="1"/>
        <end position="75"/>
    </location>
</feature>
<evidence type="ECO:0000313" key="3">
    <source>
        <dbReference type="Proteomes" id="UP001066276"/>
    </source>
</evidence>
<comment type="caution">
    <text evidence="2">The sequence shown here is derived from an EMBL/GenBank/DDBJ whole genome shotgun (WGS) entry which is preliminary data.</text>
</comment>
<organism evidence="2 3">
    <name type="scientific">Pleurodeles waltl</name>
    <name type="common">Iberian ribbed newt</name>
    <dbReference type="NCBI Taxonomy" id="8319"/>
    <lineage>
        <taxon>Eukaryota</taxon>
        <taxon>Metazoa</taxon>
        <taxon>Chordata</taxon>
        <taxon>Craniata</taxon>
        <taxon>Vertebrata</taxon>
        <taxon>Euteleostomi</taxon>
        <taxon>Amphibia</taxon>
        <taxon>Batrachia</taxon>
        <taxon>Caudata</taxon>
        <taxon>Salamandroidea</taxon>
        <taxon>Salamandridae</taxon>
        <taxon>Pleurodelinae</taxon>
        <taxon>Pleurodeles</taxon>
    </lineage>
</organism>
<dbReference type="Proteomes" id="UP001066276">
    <property type="component" value="Chromosome 6"/>
</dbReference>
<feature type="compositionally biased region" description="Polar residues" evidence="1">
    <location>
        <begin position="10"/>
        <end position="20"/>
    </location>
</feature>
<dbReference type="EMBL" id="JANPWB010000010">
    <property type="protein sequence ID" value="KAJ1146179.1"/>
    <property type="molecule type" value="Genomic_DNA"/>
</dbReference>
<gene>
    <name evidence="2" type="ORF">NDU88_012460</name>
</gene>